<name>A0ABR1R3H7_9PEZI</name>
<keyword evidence="3" id="KW-1185">Reference proteome</keyword>
<sequence length="211" mass="22344">MSSNTGKPAFDRAAWDADPVAYQEQLSKDGSLRFVQVALVAKGLSKDILPHGNEKKPAFTYVSIPKDSADAVWSPDAAHGLEGGNSMLHASRGVIGRASTLSPPRPSASRRGPRVRTRLQGTQQVRNEGGATTRAGYHLTTAQHSVVASIGVVLPVHDAEDRARSAGATHFLWGGTLQAGVTVVRACTITALLATRTDTTRWEQATWAAPG</sequence>
<feature type="compositionally biased region" description="Low complexity" evidence="1">
    <location>
        <begin position="97"/>
        <end position="110"/>
    </location>
</feature>
<feature type="region of interest" description="Disordered" evidence="1">
    <location>
        <begin position="97"/>
        <end position="117"/>
    </location>
</feature>
<dbReference type="EMBL" id="JAQQWI010000020">
    <property type="protein sequence ID" value="KAK7998747.1"/>
    <property type="molecule type" value="Genomic_DNA"/>
</dbReference>
<gene>
    <name evidence="2" type="ORF">PG991_014942</name>
</gene>
<protein>
    <submittedName>
        <fullName evidence="2">Uncharacterized protein</fullName>
    </submittedName>
</protein>
<organism evidence="2 3">
    <name type="scientific">Apiospora marii</name>
    <dbReference type="NCBI Taxonomy" id="335849"/>
    <lineage>
        <taxon>Eukaryota</taxon>
        <taxon>Fungi</taxon>
        <taxon>Dikarya</taxon>
        <taxon>Ascomycota</taxon>
        <taxon>Pezizomycotina</taxon>
        <taxon>Sordariomycetes</taxon>
        <taxon>Xylariomycetidae</taxon>
        <taxon>Amphisphaeriales</taxon>
        <taxon>Apiosporaceae</taxon>
        <taxon>Apiospora</taxon>
    </lineage>
</organism>
<proteinExistence type="predicted"/>
<accession>A0ABR1R3H7</accession>
<dbReference type="Proteomes" id="UP001396898">
    <property type="component" value="Unassembled WGS sequence"/>
</dbReference>
<evidence type="ECO:0000256" key="1">
    <source>
        <dbReference type="SAM" id="MobiDB-lite"/>
    </source>
</evidence>
<comment type="caution">
    <text evidence="2">The sequence shown here is derived from an EMBL/GenBank/DDBJ whole genome shotgun (WGS) entry which is preliminary data.</text>
</comment>
<evidence type="ECO:0000313" key="3">
    <source>
        <dbReference type="Proteomes" id="UP001396898"/>
    </source>
</evidence>
<evidence type="ECO:0000313" key="2">
    <source>
        <dbReference type="EMBL" id="KAK7998747.1"/>
    </source>
</evidence>
<reference evidence="2 3" key="1">
    <citation type="submission" date="2023-01" db="EMBL/GenBank/DDBJ databases">
        <title>Analysis of 21 Apiospora genomes using comparative genomics revels a genus with tremendous synthesis potential of carbohydrate active enzymes and secondary metabolites.</title>
        <authorList>
            <person name="Sorensen T."/>
        </authorList>
    </citation>
    <scope>NUCLEOTIDE SEQUENCE [LARGE SCALE GENOMIC DNA]</scope>
    <source>
        <strain evidence="2 3">CBS 20057</strain>
    </source>
</reference>